<comment type="caution">
    <text evidence="1">The sequence shown here is derived from an EMBL/GenBank/DDBJ whole genome shotgun (WGS) entry which is preliminary data.</text>
</comment>
<sequence>MIAHPPVFSQFFAVTNGDFFVIQSTGSFFGKFKSDAADDFFPEVNQISVETGFFDGFDFDRVAPHAFTRRWLDFFYVKRFDGSIRP</sequence>
<accession>A0A645BHL9</accession>
<name>A0A645BHL9_9ZZZZ</name>
<protein>
    <submittedName>
        <fullName evidence="1">Uncharacterized protein</fullName>
    </submittedName>
</protein>
<proteinExistence type="predicted"/>
<evidence type="ECO:0000313" key="1">
    <source>
        <dbReference type="EMBL" id="MPM64959.1"/>
    </source>
</evidence>
<dbReference type="AlphaFoldDB" id="A0A645BHL9"/>
<organism evidence="1">
    <name type="scientific">bioreactor metagenome</name>
    <dbReference type="NCBI Taxonomy" id="1076179"/>
    <lineage>
        <taxon>unclassified sequences</taxon>
        <taxon>metagenomes</taxon>
        <taxon>ecological metagenomes</taxon>
    </lineage>
</organism>
<gene>
    <name evidence="1" type="ORF">SDC9_111851</name>
</gene>
<dbReference type="EMBL" id="VSSQ01020250">
    <property type="protein sequence ID" value="MPM64959.1"/>
    <property type="molecule type" value="Genomic_DNA"/>
</dbReference>
<reference evidence="1" key="1">
    <citation type="submission" date="2019-08" db="EMBL/GenBank/DDBJ databases">
        <authorList>
            <person name="Kucharzyk K."/>
            <person name="Murdoch R.W."/>
            <person name="Higgins S."/>
            <person name="Loffler F."/>
        </authorList>
    </citation>
    <scope>NUCLEOTIDE SEQUENCE</scope>
</reference>